<dbReference type="GO" id="GO:0006508">
    <property type="term" value="P:proteolysis"/>
    <property type="evidence" value="ECO:0007669"/>
    <property type="project" value="UniProtKB-KW"/>
</dbReference>
<evidence type="ECO:0000256" key="5">
    <source>
        <dbReference type="ARBA" id="ARBA00022801"/>
    </source>
</evidence>
<dbReference type="OrthoDB" id="536211at2759"/>
<protein>
    <submittedName>
        <fullName evidence="11">Metalloprotease</fullName>
    </submittedName>
</protein>
<dbReference type="AlphaFoldDB" id="A0A5C3KTG8"/>
<name>A0A5C3KTG8_COPMA</name>
<dbReference type="EMBL" id="ML210224">
    <property type="protein sequence ID" value="TFK23133.1"/>
    <property type="molecule type" value="Genomic_DNA"/>
</dbReference>
<dbReference type="GO" id="GO:0046872">
    <property type="term" value="F:metal ion binding"/>
    <property type="evidence" value="ECO:0007669"/>
    <property type="project" value="UniProtKB-KW"/>
</dbReference>
<keyword evidence="12" id="KW-1185">Reference proteome</keyword>
<dbReference type="PANTHER" id="PTHR47466">
    <property type="match status" value="1"/>
</dbReference>
<feature type="chain" id="PRO_5023100136" evidence="9">
    <location>
        <begin position="19"/>
        <end position="283"/>
    </location>
</feature>
<keyword evidence="7 11" id="KW-0482">Metalloprotease</keyword>
<dbReference type="GO" id="GO:0008237">
    <property type="term" value="F:metallopeptidase activity"/>
    <property type="evidence" value="ECO:0007669"/>
    <property type="project" value="UniProtKB-KW"/>
</dbReference>
<comment type="similarity">
    <text evidence="1">Belongs to the peptidase M43B family.</text>
</comment>
<dbReference type="Proteomes" id="UP000307440">
    <property type="component" value="Unassembled WGS sequence"/>
</dbReference>
<feature type="signal peptide" evidence="9">
    <location>
        <begin position="1"/>
        <end position="18"/>
    </location>
</feature>
<evidence type="ECO:0000256" key="9">
    <source>
        <dbReference type="SAM" id="SignalP"/>
    </source>
</evidence>
<evidence type="ECO:0000256" key="3">
    <source>
        <dbReference type="ARBA" id="ARBA00022723"/>
    </source>
</evidence>
<evidence type="ECO:0000256" key="7">
    <source>
        <dbReference type="ARBA" id="ARBA00023049"/>
    </source>
</evidence>
<dbReference type="InterPro" id="IPR008754">
    <property type="entry name" value="Peptidase_M43"/>
</dbReference>
<dbReference type="CDD" id="cd04275">
    <property type="entry name" value="ZnMc_pappalysin_like"/>
    <property type="match status" value="1"/>
</dbReference>
<accession>A0A5C3KTG8</accession>
<reference evidence="11 12" key="1">
    <citation type="journal article" date="2019" name="Nat. Ecol. Evol.">
        <title>Megaphylogeny resolves global patterns of mushroom evolution.</title>
        <authorList>
            <person name="Varga T."/>
            <person name="Krizsan K."/>
            <person name="Foldi C."/>
            <person name="Dima B."/>
            <person name="Sanchez-Garcia M."/>
            <person name="Sanchez-Ramirez S."/>
            <person name="Szollosi G.J."/>
            <person name="Szarkandi J.G."/>
            <person name="Papp V."/>
            <person name="Albert L."/>
            <person name="Andreopoulos W."/>
            <person name="Angelini C."/>
            <person name="Antonin V."/>
            <person name="Barry K.W."/>
            <person name="Bougher N.L."/>
            <person name="Buchanan P."/>
            <person name="Buyck B."/>
            <person name="Bense V."/>
            <person name="Catcheside P."/>
            <person name="Chovatia M."/>
            <person name="Cooper J."/>
            <person name="Damon W."/>
            <person name="Desjardin D."/>
            <person name="Finy P."/>
            <person name="Geml J."/>
            <person name="Haridas S."/>
            <person name="Hughes K."/>
            <person name="Justo A."/>
            <person name="Karasinski D."/>
            <person name="Kautmanova I."/>
            <person name="Kiss B."/>
            <person name="Kocsube S."/>
            <person name="Kotiranta H."/>
            <person name="LaButti K.M."/>
            <person name="Lechner B.E."/>
            <person name="Liimatainen K."/>
            <person name="Lipzen A."/>
            <person name="Lukacs Z."/>
            <person name="Mihaltcheva S."/>
            <person name="Morgado L.N."/>
            <person name="Niskanen T."/>
            <person name="Noordeloos M.E."/>
            <person name="Ohm R.A."/>
            <person name="Ortiz-Santana B."/>
            <person name="Ovrebo C."/>
            <person name="Racz N."/>
            <person name="Riley R."/>
            <person name="Savchenko A."/>
            <person name="Shiryaev A."/>
            <person name="Soop K."/>
            <person name="Spirin V."/>
            <person name="Szebenyi C."/>
            <person name="Tomsovsky M."/>
            <person name="Tulloss R.E."/>
            <person name="Uehling J."/>
            <person name="Grigoriev I.V."/>
            <person name="Vagvolgyi C."/>
            <person name="Papp T."/>
            <person name="Martin F.M."/>
            <person name="Miettinen O."/>
            <person name="Hibbett D.S."/>
            <person name="Nagy L.G."/>
        </authorList>
    </citation>
    <scope>NUCLEOTIDE SEQUENCE [LARGE SCALE GENOMIC DNA]</scope>
    <source>
        <strain evidence="11 12">CBS 121175</strain>
    </source>
</reference>
<dbReference type="PANTHER" id="PTHR47466:SF1">
    <property type="entry name" value="METALLOPROTEASE MEP1 (AFU_ORTHOLOGUE AFUA_1G07730)-RELATED"/>
    <property type="match status" value="1"/>
</dbReference>
<dbReference type="InterPro" id="IPR024079">
    <property type="entry name" value="MetalloPept_cat_dom_sf"/>
</dbReference>
<dbReference type="SUPFAM" id="SSF55486">
    <property type="entry name" value="Metalloproteases ('zincins'), catalytic domain"/>
    <property type="match status" value="1"/>
</dbReference>
<evidence type="ECO:0000313" key="11">
    <source>
        <dbReference type="EMBL" id="TFK23133.1"/>
    </source>
</evidence>
<keyword evidence="4 9" id="KW-0732">Signal</keyword>
<keyword evidence="2 11" id="KW-0645">Protease</keyword>
<organism evidence="11 12">
    <name type="scientific">Coprinopsis marcescibilis</name>
    <name type="common">Agaric fungus</name>
    <name type="synonym">Psathyrella marcescibilis</name>
    <dbReference type="NCBI Taxonomy" id="230819"/>
    <lineage>
        <taxon>Eukaryota</taxon>
        <taxon>Fungi</taxon>
        <taxon>Dikarya</taxon>
        <taxon>Basidiomycota</taxon>
        <taxon>Agaricomycotina</taxon>
        <taxon>Agaricomycetes</taxon>
        <taxon>Agaricomycetidae</taxon>
        <taxon>Agaricales</taxon>
        <taxon>Agaricineae</taxon>
        <taxon>Psathyrellaceae</taxon>
        <taxon>Coprinopsis</taxon>
    </lineage>
</organism>
<sequence length="283" mass="29932">MIPSLLLAFVFGITSVLGAPQTGRTCGTHITDEQLQAAEAHFAAHRVAPSSGVSAQAVTVNVYFHVVSQDTSTSGGSVTDTQINNQIKVLNDAYAPAGISWTLANVTRTTNAEWFQRASPNTSQQQAMKNSLRQGSSRDLNVYTVGFRAGSGAGLLGYATFPQEYSTRPSDDGVVILFSSVPGGTSAPYNLGHTLTHEIGHWLGLYHTFQGGCGSVGDSVADTPPESSPAYGCPRGRDSCSGGGLDPINNYMDYSDDSCMNNLTPGQIERVRSQIATYRGISL</sequence>
<keyword evidence="5" id="KW-0378">Hydrolase</keyword>
<dbReference type="Gene3D" id="3.40.390.10">
    <property type="entry name" value="Collagenase (Catalytic Domain)"/>
    <property type="match status" value="1"/>
</dbReference>
<feature type="domain" description="Peptidase M43 pregnancy-associated plasma-A" evidence="10">
    <location>
        <begin position="156"/>
        <end position="275"/>
    </location>
</feature>
<keyword evidence="3" id="KW-0479">Metal-binding</keyword>
<evidence type="ECO:0000256" key="6">
    <source>
        <dbReference type="ARBA" id="ARBA00022833"/>
    </source>
</evidence>
<evidence type="ECO:0000256" key="4">
    <source>
        <dbReference type="ARBA" id="ARBA00022729"/>
    </source>
</evidence>
<evidence type="ECO:0000256" key="8">
    <source>
        <dbReference type="ARBA" id="ARBA00023157"/>
    </source>
</evidence>
<proteinExistence type="inferred from homology"/>
<gene>
    <name evidence="11" type="ORF">FA15DRAFT_656922</name>
</gene>
<keyword evidence="8" id="KW-1015">Disulfide bond</keyword>
<evidence type="ECO:0000256" key="2">
    <source>
        <dbReference type="ARBA" id="ARBA00022670"/>
    </source>
</evidence>
<dbReference type="Pfam" id="PF05572">
    <property type="entry name" value="Peptidase_M43"/>
    <property type="match status" value="1"/>
</dbReference>
<evidence type="ECO:0000313" key="12">
    <source>
        <dbReference type="Proteomes" id="UP000307440"/>
    </source>
</evidence>
<evidence type="ECO:0000256" key="1">
    <source>
        <dbReference type="ARBA" id="ARBA00008721"/>
    </source>
</evidence>
<evidence type="ECO:0000259" key="10">
    <source>
        <dbReference type="Pfam" id="PF05572"/>
    </source>
</evidence>
<keyword evidence="6" id="KW-0862">Zinc</keyword>